<keyword evidence="3" id="KW-1003">Cell membrane</keyword>
<feature type="region of interest" description="Disordered" evidence="12">
    <location>
        <begin position="26"/>
        <end position="98"/>
    </location>
</feature>
<reference evidence="14" key="2">
    <citation type="submission" date="2025-08" db="UniProtKB">
        <authorList>
            <consortium name="Ensembl"/>
        </authorList>
    </citation>
    <scope>IDENTIFICATION</scope>
    <source>
        <strain evidence="14">Glennie</strain>
    </source>
</reference>
<dbReference type="GO" id="GO:0042105">
    <property type="term" value="C:alpha-beta T cell receptor complex"/>
    <property type="evidence" value="ECO:0000318"/>
    <property type="project" value="GO_Central"/>
</dbReference>
<dbReference type="GO" id="GO:0009897">
    <property type="term" value="C:external side of plasma membrane"/>
    <property type="evidence" value="ECO:0000318"/>
    <property type="project" value="GO_Central"/>
</dbReference>
<evidence type="ECO:0000256" key="5">
    <source>
        <dbReference type="ARBA" id="ARBA00022729"/>
    </source>
</evidence>
<protein>
    <recommendedName>
        <fullName evidence="2">T-cell surface glycoprotein CD3 epsilon chain</fullName>
    </recommendedName>
</protein>
<dbReference type="PANTHER" id="PTHR10570">
    <property type="entry name" value="T-CELL SURFACE GLYCOPROTEIN CD3 GAMMA CHAIN / DELTA CHAIN"/>
    <property type="match status" value="1"/>
</dbReference>
<dbReference type="GO" id="GO:0002250">
    <property type="term" value="P:adaptive immune response"/>
    <property type="evidence" value="ECO:0007669"/>
    <property type="project" value="UniProtKB-KW"/>
</dbReference>
<keyword evidence="10" id="KW-0675">Receptor</keyword>
<evidence type="ECO:0000256" key="8">
    <source>
        <dbReference type="ARBA" id="ARBA00023130"/>
    </source>
</evidence>
<accession>A0A6I8NZ29</accession>
<keyword evidence="7 13" id="KW-1133">Transmembrane helix</keyword>
<evidence type="ECO:0000256" key="10">
    <source>
        <dbReference type="ARBA" id="ARBA00023170"/>
    </source>
</evidence>
<feature type="transmembrane region" description="Helical" evidence="13">
    <location>
        <begin position="211"/>
        <end position="236"/>
    </location>
</feature>
<keyword evidence="15" id="KW-1185">Reference proteome</keyword>
<dbReference type="GO" id="GO:0007166">
    <property type="term" value="P:cell surface receptor signaling pathway"/>
    <property type="evidence" value="ECO:0000318"/>
    <property type="project" value="GO_Central"/>
</dbReference>
<reference evidence="14" key="3">
    <citation type="submission" date="2025-09" db="UniProtKB">
        <authorList>
            <consortium name="Ensembl"/>
        </authorList>
    </citation>
    <scope>IDENTIFICATION</scope>
    <source>
        <strain evidence="14">Glennie</strain>
    </source>
</reference>
<dbReference type="Gene3D" id="2.60.40.10">
    <property type="entry name" value="Immunoglobulins"/>
    <property type="match status" value="1"/>
</dbReference>
<keyword evidence="11" id="KW-0393">Immunoglobulin domain</keyword>
<evidence type="ECO:0000256" key="4">
    <source>
        <dbReference type="ARBA" id="ARBA00022692"/>
    </source>
</evidence>
<evidence type="ECO:0000313" key="14">
    <source>
        <dbReference type="Ensembl" id="ENSOANP00000046645.1"/>
    </source>
</evidence>
<dbReference type="InterPro" id="IPR003110">
    <property type="entry name" value="Phos_immunorcpt_sig_ITAM"/>
</dbReference>
<evidence type="ECO:0000313" key="15">
    <source>
        <dbReference type="Proteomes" id="UP000002279"/>
    </source>
</evidence>
<evidence type="ECO:0000256" key="12">
    <source>
        <dbReference type="SAM" id="MobiDB-lite"/>
    </source>
</evidence>
<sequence>MAASHPERLRVAVTLSRGGLVRCSTLPVWASESHPPRGPRAPGNGESLSPPSPGAREQEAPQGAVARSSEGVSCSPTPPRLSFRGNKPPVGRSRSERRWDRGLSGSVLGIWLMAARGVWSQEEKEGEDDVIPFFDVSISGTTVTISCPQMEGSTSWKGAPGNLELPSGNTMVVDNFSEAEHSGSYRCQVADKIYELYLRARVCEMCVEVDLLSVAGIVLGDVLVTLGVLVLVYYWSKSRKGQATGRGAGTTGRPRGPTKERPPPVPNPDYEPIRKGQRDVYSGLNQRGI</sequence>
<dbReference type="InterPro" id="IPR013783">
    <property type="entry name" value="Ig-like_fold"/>
</dbReference>
<evidence type="ECO:0000256" key="2">
    <source>
        <dbReference type="ARBA" id="ARBA00021773"/>
    </source>
</evidence>
<evidence type="ECO:0000256" key="3">
    <source>
        <dbReference type="ARBA" id="ARBA00022475"/>
    </source>
</evidence>
<dbReference type="GeneTree" id="ENSGT00940000153312"/>
<dbReference type="FunCoup" id="A0A6I8NZ29">
    <property type="interactions" value="253"/>
</dbReference>
<dbReference type="Pfam" id="PF02189">
    <property type="entry name" value="ITAM"/>
    <property type="match status" value="1"/>
</dbReference>
<gene>
    <name evidence="14" type="primary">CD3E</name>
</gene>
<evidence type="ECO:0000256" key="7">
    <source>
        <dbReference type="ARBA" id="ARBA00022989"/>
    </source>
</evidence>
<dbReference type="SMART" id="SM00077">
    <property type="entry name" value="ITAM"/>
    <property type="match status" value="1"/>
</dbReference>
<dbReference type="PROSITE" id="PS51055">
    <property type="entry name" value="ITAM_1"/>
    <property type="match status" value="1"/>
</dbReference>
<evidence type="ECO:0000256" key="11">
    <source>
        <dbReference type="ARBA" id="ARBA00023319"/>
    </source>
</evidence>
<feature type="region of interest" description="Disordered" evidence="12">
    <location>
        <begin position="241"/>
        <end position="289"/>
    </location>
</feature>
<organism evidence="14 15">
    <name type="scientific">Ornithorhynchus anatinus</name>
    <name type="common">Duckbill platypus</name>
    <dbReference type="NCBI Taxonomy" id="9258"/>
    <lineage>
        <taxon>Eukaryota</taxon>
        <taxon>Metazoa</taxon>
        <taxon>Chordata</taxon>
        <taxon>Craniata</taxon>
        <taxon>Vertebrata</taxon>
        <taxon>Euteleostomi</taxon>
        <taxon>Mammalia</taxon>
        <taxon>Monotremata</taxon>
        <taxon>Ornithorhynchidae</taxon>
        <taxon>Ornithorhynchus</taxon>
    </lineage>
</organism>
<dbReference type="GO" id="GO:0045059">
    <property type="term" value="P:positive thymic T cell selection"/>
    <property type="evidence" value="ECO:0000318"/>
    <property type="project" value="GO_Central"/>
</dbReference>
<comment type="subcellular location">
    <subcellularLocation>
        <location evidence="1">Cell membrane</location>
        <topology evidence="1">Single-pass type I membrane protein</topology>
    </subcellularLocation>
</comment>
<dbReference type="Pfam" id="PF16681">
    <property type="entry name" value="Ig_5"/>
    <property type="match status" value="1"/>
</dbReference>
<dbReference type="InParanoid" id="A0A6I8NZ29"/>
<proteinExistence type="predicted"/>
<dbReference type="AlphaFoldDB" id="A0A6I8NZ29"/>
<dbReference type="Bgee" id="ENSOANG00000038437">
    <property type="expression patterns" value="Expressed in ovary and 6 other cell types or tissues"/>
</dbReference>
<keyword evidence="9 13" id="KW-0472">Membrane</keyword>
<reference evidence="14 15" key="1">
    <citation type="journal article" date="2008" name="Nature">
        <title>Genome analysis of the platypus reveals unique signatures of evolution.</title>
        <authorList>
            <person name="Warren W.C."/>
            <person name="Hillier L.W."/>
            <person name="Marshall Graves J.A."/>
            <person name="Birney E."/>
            <person name="Ponting C.P."/>
            <person name="Grutzner F."/>
            <person name="Belov K."/>
            <person name="Miller W."/>
            <person name="Clarke L."/>
            <person name="Chinwalla A.T."/>
            <person name="Yang S.P."/>
            <person name="Heger A."/>
            <person name="Locke D.P."/>
            <person name="Miethke P."/>
            <person name="Waters P.D."/>
            <person name="Veyrunes F."/>
            <person name="Fulton L."/>
            <person name="Fulton B."/>
            <person name="Graves T."/>
            <person name="Wallis J."/>
            <person name="Puente X.S."/>
            <person name="Lopez-Otin C."/>
            <person name="Ordonez G.R."/>
            <person name="Eichler E.E."/>
            <person name="Chen L."/>
            <person name="Cheng Z."/>
            <person name="Deakin J.E."/>
            <person name="Alsop A."/>
            <person name="Thompson K."/>
            <person name="Kirby P."/>
            <person name="Papenfuss A.T."/>
            <person name="Wakefield M.J."/>
            <person name="Olender T."/>
            <person name="Lancet D."/>
            <person name="Huttley G.A."/>
            <person name="Smit A.F."/>
            <person name="Pask A."/>
            <person name="Temple-Smith P."/>
            <person name="Batzer M.A."/>
            <person name="Walker J.A."/>
            <person name="Konkel M.K."/>
            <person name="Harris R.S."/>
            <person name="Whittington C.M."/>
            <person name="Wong E.S."/>
            <person name="Gemmell N.J."/>
            <person name="Buschiazzo E."/>
            <person name="Vargas Jentzsch I.M."/>
            <person name="Merkel A."/>
            <person name="Schmitz J."/>
            <person name="Zemann A."/>
            <person name="Churakov G."/>
            <person name="Kriegs J.O."/>
            <person name="Brosius J."/>
            <person name="Murchison E.P."/>
            <person name="Sachidanandam R."/>
            <person name="Smith C."/>
            <person name="Hannon G.J."/>
            <person name="Tsend-Ayush E."/>
            <person name="McMillan D."/>
            <person name="Attenborough R."/>
            <person name="Rens W."/>
            <person name="Ferguson-Smith M."/>
            <person name="Lefevre C.M."/>
            <person name="Sharp J.A."/>
            <person name="Nicholas K.R."/>
            <person name="Ray D.A."/>
            <person name="Kube M."/>
            <person name="Reinhardt R."/>
            <person name="Pringle T.H."/>
            <person name="Taylor J."/>
            <person name="Jones R.C."/>
            <person name="Nixon B."/>
            <person name="Dacheux J.L."/>
            <person name="Niwa H."/>
            <person name="Sekita Y."/>
            <person name="Huang X."/>
            <person name="Stark A."/>
            <person name="Kheradpour P."/>
            <person name="Kellis M."/>
            <person name="Flicek P."/>
            <person name="Chen Y."/>
            <person name="Webber C."/>
            <person name="Hardison R."/>
            <person name="Nelson J."/>
            <person name="Hallsworth-Pepin K."/>
            <person name="Delehaunty K."/>
            <person name="Markovic C."/>
            <person name="Minx P."/>
            <person name="Feng Y."/>
            <person name="Kremitzki C."/>
            <person name="Mitreva M."/>
            <person name="Glasscock J."/>
            <person name="Wylie T."/>
            <person name="Wohldmann P."/>
            <person name="Thiru P."/>
            <person name="Nhan M.N."/>
            <person name="Pohl C.S."/>
            <person name="Smith S.M."/>
            <person name="Hou S."/>
            <person name="Nefedov M."/>
            <person name="de Jong P.J."/>
            <person name="Renfree M.B."/>
            <person name="Mardis E.R."/>
            <person name="Wilson R.K."/>
        </authorList>
    </citation>
    <scope>NUCLEOTIDE SEQUENCE [LARGE SCALE GENOMIC DNA]</scope>
    <source>
        <strain evidence="14 15">Glennie</strain>
    </source>
</reference>
<dbReference type="Proteomes" id="UP000002279">
    <property type="component" value="Chromosome 11"/>
</dbReference>
<dbReference type="InterPro" id="IPR015484">
    <property type="entry name" value="CD3_esu/gsu/dsu"/>
</dbReference>
<name>A0A6I8NZ29_ORNAN</name>
<dbReference type="PANTHER" id="PTHR10570:SF9">
    <property type="entry name" value="T-CELL SURFACE GLYCOPROTEIN CD3 EPSILON CHAIN"/>
    <property type="match status" value="1"/>
</dbReference>
<dbReference type="GO" id="GO:0004888">
    <property type="term" value="F:transmembrane signaling receptor activity"/>
    <property type="evidence" value="ECO:0000318"/>
    <property type="project" value="GO_Central"/>
</dbReference>
<evidence type="ECO:0000256" key="13">
    <source>
        <dbReference type="SAM" id="Phobius"/>
    </source>
</evidence>
<keyword evidence="6" id="KW-0391">Immunity</keyword>
<evidence type="ECO:0000256" key="9">
    <source>
        <dbReference type="ARBA" id="ARBA00023136"/>
    </source>
</evidence>
<dbReference type="Ensembl" id="ENSOANT00000072278.1">
    <property type="protein sequence ID" value="ENSOANP00000046645.1"/>
    <property type="gene ID" value="ENSOANG00000038437.1"/>
</dbReference>
<evidence type="ECO:0000256" key="1">
    <source>
        <dbReference type="ARBA" id="ARBA00004251"/>
    </source>
</evidence>
<keyword evidence="5" id="KW-0732">Signal</keyword>
<keyword evidence="4 13" id="KW-0812">Transmembrane</keyword>
<evidence type="ECO:0000256" key="6">
    <source>
        <dbReference type="ARBA" id="ARBA00022859"/>
    </source>
</evidence>
<keyword evidence="8" id="KW-1064">Adaptive immunity</keyword>